<protein>
    <submittedName>
        <fullName evidence="1">Uncharacterized protein</fullName>
    </submittedName>
</protein>
<proteinExistence type="predicted"/>
<comment type="caution">
    <text evidence="1">The sequence shown here is derived from an EMBL/GenBank/DDBJ whole genome shotgun (WGS) entry which is preliminary data.</text>
</comment>
<evidence type="ECO:0000313" key="1">
    <source>
        <dbReference type="EMBL" id="MED6198717.1"/>
    </source>
</evidence>
<organism evidence="1 2">
    <name type="scientific">Stylosanthes scabra</name>
    <dbReference type="NCBI Taxonomy" id="79078"/>
    <lineage>
        <taxon>Eukaryota</taxon>
        <taxon>Viridiplantae</taxon>
        <taxon>Streptophyta</taxon>
        <taxon>Embryophyta</taxon>
        <taxon>Tracheophyta</taxon>
        <taxon>Spermatophyta</taxon>
        <taxon>Magnoliopsida</taxon>
        <taxon>eudicotyledons</taxon>
        <taxon>Gunneridae</taxon>
        <taxon>Pentapetalae</taxon>
        <taxon>rosids</taxon>
        <taxon>fabids</taxon>
        <taxon>Fabales</taxon>
        <taxon>Fabaceae</taxon>
        <taxon>Papilionoideae</taxon>
        <taxon>50 kb inversion clade</taxon>
        <taxon>dalbergioids sensu lato</taxon>
        <taxon>Dalbergieae</taxon>
        <taxon>Pterocarpus clade</taxon>
        <taxon>Stylosanthes</taxon>
    </lineage>
</organism>
<sequence length="237" mass="26547">MGNSEDGSSKTRSGGLPARALRCLSLQRFRLTLSLESVLRVVARSPDFAGSYPSSTSLHVVVILGLVRNIDPNSMRLKYCVLGFSSYIRAQEKILSSCGLGNFGSVLPLRFVPAISVEPSQLTIRYRPRVGNGRQPWPQQAQPPQAVANTRGRSSYSWVSREVLSTPSRVTLEYLSELLRADIVFWPGHASKYRLGMPHSSKRICYANHRANDKPDFLWVYDSMFTRLGVRLPLTEF</sequence>
<keyword evidence="2" id="KW-1185">Reference proteome</keyword>
<accession>A0ABU6XM04</accession>
<gene>
    <name evidence="1" type="ORF">PIB30_069188</name>
</gene>
<dbReference type="Proteomes" id="UP001341840">
    <property type="component" value="Unassembled WGS sequence"/>
</dbReference>
<reference evidence="1 2" key="1">
    <citation type="journal article" date="2023" name="Plants (Basel)">
        <title>Bridging the Gap: Combining Genomics and Transcriptomics Approaches to Understand Stylosanthes scabra, an Orphan Legume from the Brazilian Caatinga.</title>
        <authorList>
            <person name="Ferreira-Neto J.R.C."/>
            <person name="da Silva M.D."/>
            <person name="Binneck E."/>
            <person name="de Melo N.F."/>
            <person name="da Silva R.H."/>
            <person name="de Melo A.L.T.M."/>
            <person name="Pandolfi V."/>
            <person name="Bustamante F.O."/>
            <person name="Brasileiro-Vidal A.C."/>
            <person name="Benko-Iseppon A.M."/>
        </authorList>
    </citation>
    <scope>NUCLEOTIDE SEQUENCE [LARGE SCALE GENOMIC DNA]</scope>
    <source>
        <tissue evidence="1">Leaves</tissue>
    </source>
</reference>
<evidence type="ECO:0000313" key="2">
    <source>
        <dbReference type="Proteomes" id="UP001341840"/>
    </source>
</evidence>
<dbReference type="EMBL" id="JASCZI010212203">
    <property type="protein sequence ID" value="MED6198717.1"/>
    <property type="molecule type" value="Genomic_DNA"/>
</dbReference>
<name>A0ABU6XM04_9FABA</name>